<evidence type="ECO:0000313" key="5">
    <source>
        <dbReference type="Proteomes" id="UP000194127"/>
    </source>
</evidence>
<feature type="signal peptide" evidence="2">
    <location>
        <begin position="1"/>
        <end position="20"/>
    </location>
</feature>
<protein>
    <recommendedName>
        <fullName evidence="3">Yeast cell wall synthesis Kre9/Knh1-like N-terminal domain-containing protein</fullName>
    </recommendedName>
</protein>
<keyword evidence="5" id="KW-1185">Reference proteome</keyword>
<evidence type="ECO:0000313" key="4">
    <source>
        <dbReference type="EMBL" id="OSX58285.1"/>
    </source>
</evidence>
<accession>A0A1X6MPI4</accession>
<keyword evidence="1 2" id="KW-0732">Signal</keyword>
<dbReference type="InterPro" id="IPR018466">
    <property type="entry name" value="Kre9/Knh1-like_N"/>
</dbReference>
<dbReference type="GeneID" id="36324717"/>
<dbReference type="Proteomes" id="UP000194127">
    <property type="component" value="Unassembled WGS sequence"/>
</dbReference>
<dbReference type="GO" id="GO:0042546">
    <property type="term" value="P:cell wall biogenesis"/>
    <property type="evidence" value="ECO:0007669"/>
    <property type="project" value="InterPro"/>
</dbReference>
<feature type="domain" description="Yeast cell wall synthesis Kre9/Knh1-like N-terminal" evidence="3">
    <location>
        <begin position="26"/>
        <end position="120"/>
    </location>
</feature>
<dbReference type="PANTHER" id="PTHR28154">
    <property type="entry name" value="CELL WALL SYNTHESIS PROTEIN KNH1-RELATED"/>
    <property type="match status" value="1"/>
</dbReference>
<dbReference type="EMBL" id="KZ110605">
    <property type="protein sequence ID" value="OSX58285.1"/>
    <property type="molecule type" value="Genomic_DNA"/>
</dbReference>
<gene>
    <name evidence="4" type="ORF">POSPLADRAFT_1049510</name>
</gene>
<dbReference type="RefSeq" id="XP_024335079.1">
    <property type="nucleotide sequence ID" value="XM_024479767.1"/>
</dbReference>
<dbReference type="InterPro" id="IPR045328">
    <property type="entry name" value="Kre9/Knh1"/>
</dbReference>
<reference evidence="4 5" key="1">
    <citation type="submission" date="2017-04" db="EMBL/GenBank/DDBJ databases">
        <title>Genome Sequence of the Model Brown-Rot Fungus Postia placenta SB12.</title>
        <authorList>
            <consortium name="DOE Joint Genome Institute"/>
            <person name="Gaskell J."/>
            <person name="Kersten P."/>
            <person name="Larrondo L.F."/>
            <person name="Canessa P."/>
            <person name="Martinez D."/>
            <person name="Hibbett D."/>
            <person name="Schmoll M."/>
            <person name="Kubicek C.P."/>
            <person name="Martinez A.T."/>
            <person name="Yadav J."/>
            <person name="Master E."/>
            <person name="Magnuson J.K."/>
            <person name="James T."/>
            <person name="Yaver D."/>
            <person name="Berka R."/>
            <person name="Labutti K."/>
            <person name="Lipzen A."/>
            <person name="Aerts A."/>
            <person name="Barry K."/>
            <person name="Henrissat B."/>
            <person name="Blanchette R."/>
            <person name="Grigoriev I."/>
            <person name="Cullen D."/>
        </authorList>
    </citation>
    <scope>NUCLEOTIDE SEQUENCE [LARGE SCALE GENOMIC DNA]</scope>
    <source>
        <strain evidence="4 5">MAD-698-R-SB12</strain>
    </source>
</reference>
<evidence type="ECO:0000259" key="3">
    <source>
        <dbReference type="Pfam" id="PF10342"/>
    </source>
</evidence>
<dbReference type="GO" id="GO:0006078">
    <property type="term" value="P:(1-&gt;6)-beta-D-glucan biosynthetic process"/>
    <property type="evidence" value="ECO:0007669"/>
    <property type="project" value="InterPro"/>
</dbReference>
<dbReference type="Pfam" id="PF10342">
    <property type="entry name" value="Kre9_KNH"/>
    <property type="match status" value="1"/>
</dbReference>
<dbReference type="STRING" id="670580.A0A1X6MPI4"/>
<dbReference type="PANTHER" id="PTHR28154:SF1">
    <property type="entry name" value="CELL WALL SYNTHESIS PROTEIN KNH1-RELATED"/>
    <property type="match status" value="1"/>
</dbReference>
<evidence type="ECO:0000256" key="2">
    <source>
        <dbReference type="SAM" id="SignalP"/>
    </source>
</evidence>
<name>A0A1X6MPI4_9APHY</name>
<organism evidence="4 5">
    <name type="scientific">Postia placenta MAD-698-R-SB12</name>
    <dbReference type="NCBI Taxonomy" id="670580"/>
    <lineage>
        <taxon>Eukaryota</taxon>
        <taxon>Fungi</taxon>
        <taxon>Dikarya</taxon>
        <taxon>Basidiomycota</taxon>
        <taxon>Agaricomycotina</taxon>
        <taxon>Agaricomycetes</taxon>
        <taxon>Polyporales</taxon>
        <taxon>Adustoporiaceae</taxon>
        <taxon>Rhodonia</taxon>
    </lineage>
</organism>
<dbReference type="OrthoDB" id="2432613at2759"/>
<dbReference type="AlphaFoldDB" id="A0A1X6MPI4"/>
<evidence type="ECO:0000256" key="1">
    <source>
        <dbReference type="ARBA" id="ARBA00022729"/>
    </source>
</evidence>
<feature type="chain" id="PRO_5010877786" description="Yeast cell wall synthesis Kre9/Knh1-like N-terminal domain-containing protein" evidence="2">
    <location>
        <begin position="21"/>
        <end position="221"/>
    </location>
</feature>
<proteinExistence type="predicted"/>
<sequence>MFSRAFVALALTATIPATLANVYVTSPVKGTTWPAGQNQTISWEESGAAPTLDAFGLADVSIYVGNQIQQTSVQAIATNVNVSSTKSIIFTPNPSVGQSGTFYFVRFESTTAKDPNNTAYPAEAFSATFALSGMTGTFTAEEQSQINGASSSSAAVSPSTAAASSSPLANSAATHSASSSASPSQSAAAGAANTNGARSLATGSLGAFAGIALAVVGAMVL</sequence>